<protein>
    <submittedName>
        <fullName evidence="1">Uncharacterized protein</fullName>
    </submittedName>
</protein>
<accession>A0A5B7JPC7</accession>
<name>A0A5B7JPC7_PORTR</name>
<organism evidence="1 2">
    <name type="scientific">Portunus trituberculatus</name>
    <name type="common">Swimming crab</name>
    <name type="synonym">Neptunus trituberculatus</name>
    <dbReference type="NCBI Taxonomy" id="210409"/>
    <lineage>
        <taxon>Eukaryota</taxon>
        <taxon>Metazoa</taxon>
        <taxon>Ecdysozoa</taxon>
        <taxon>Arthropoda</taxon>
        <taxon>Crustacea</taxon>
        <taxon>Multicrustacea</taxon>
        <taxon>Malacostraca</taxon>
        <taxon>Eumalacostraca</taxon>
        <taxon>Eucarida</taxon>
        <taxon>Decapoda</taxon>
        <taxon>Pleocyemata</taxon>
        <taxon>Brachyura</taxon>
        <taxon>Eubrachyura</taxon>
        <taxon>Portunoidea</taxon>
        <taxon>Portunidae</taxon>
        <taxon>Portuninae</taxon>
        <taxon>Portunus</taxon>
    </lineage>
</organism>
<evidence type="ECO:0000313" key="1">
    <source>
        <dbReference type="EMBL" id="MPC97932.1"/>
    </source>
</evidence>
<gene>
    <name evidence="1" type="ORF">E2C01_093277</name>
</gene>
<reference evidence="1 2" key="1">
    <citation type="submission" date="2019-05" db="EMBL/GenBank/DDBJ databases">
        <title>Another draft genome of Portunus trituberculatus and its Hox gene families provides insights of decapod evolution.</title>
        <authorList>
            <person name="Jeong J.-H."/>
            <person name="Song I."/>
            <person name="Kim S."/>
            <person name="Choi T."/>
            <person name="Kim D."/>
            <person name="Ryu S."/>
            <person name="Kim W."/>
        </authorList>
    </citation>
    <scope>NUCLEOTIDE SEQUENCE [LARGE SCALE GENOMIC DNA]</scope>
    <source>
        <tissue evidence="1">Muscle</tissue>
    </source>
</reference>
<keyword evidence="2" id="KW-1185">Reference proteome</keyword>
<dbReference type="Proteomes" id="UP000324222">
    <property type="component" value="Unassembled WGS sequence"/>
</dbReference>
<comment type="caution">
    <text evidence="1">The sequence shown here is derived from an EMBL/GenBank/DDBJ whole genome shotgun (WGS) entry which is preliminary data.</text>
</comment>
<evidence type="ECO:0000313" key="2">
    <source>
        <dbReference type="Proteomes" id="UP000324222"/>
    </source>
</evidence>
<sequence>MTLATRTVTPTRDL</sequence>
<dbReference type="EMBL" id="VSRR010112095">
    <property type="protein sequence ID" value="MPC97932.1"/>
    <property type="molecule type" value="Genomic_DNA"/>
</dbReference>
<proteinExistence type="predicted"/>